<dbReference type="AlphaFoldDB" id="V4HJ87"/>
<feature type="transmembrane region" description="Helical" evidence="1">
    <location>
        <begin position="289"/>
        <end position="310"/>
    </location>
</feature>
<evidence type="ECO:0000256" key="1">
    <source>
        <dbReference type="SAM" id="Phobius"/>
    </source>
</evidence>
<proteinExistence type="predicted"/>
<feature type="transmembrane region" description="Helical" evidence="1">
    <location>
        <begin position="263"/>
        <end position="283"/>
    </location>
</feature>
<dbReference type="InterPro" id="IPR045466">
    <property type="entry name" value="DUF6498"/>
</dbReference>
<evidence type="ECO:0000313" key="3">
    <source>
        <dbReference type="Proteomes" id="UP000017840"/>
    </source>
</evidence>
<dbReference type="Proteomes" id="UP000017840">
    <property type="component" value="Unassembled WGS sequence"/>
</dbReference>
<reference evidence="2 3" key="1">
    <citation type="journal article" date="2013" name="Genome Announc.">
        <title>Draft Genome Sequence of 'Candidatus Halobonum tyrrellensis' Strain G22, Isolated from the Hypersaline Waters of Lake Tyrrell, Australia.</title>
        <authorList>
            <person name="Ugalde J.A."/>
            <person name="Narasingarao P."/>
            <person name="Kuo S."/>
            <person name="Podell S."/>
            <person name="Allen E.E."/>
        </authorList>
    </citation>
    <scope>NUCLEOTIDE SEQUENCE [LARGE SCALE GENOMIC DNA]</scope>
    <source>
        <strain evidence="2 3">G22</strain>
    </source>
</reference>
<feature type="transmembrane region" description="Helical" evidence="1">
    <location>
        <begin position="6"/>
        <end position="27"/>
    </location>
</feature>
<keyword evidence="1" id="KW-1133">Transmembrane helix</keyword>
<dbReference type="eggNOG" id="arCOG03920">
    <property type="taxonomic scope" value="Archaea"/>
</dbReference>
<evidence type="ECO:0000313" key="2">
    <source>
        <dbReference type="EMBL" id="ESP89813.1"/>
    </source>
</evidence>
<organism evidence="2 3">
    <name type="scientific">Candidatus Halobonum tyrrellensis G22</name>
    <dbReference type="NCBI Taxonomy" id="1324957"/>
    <lineage>
        <taxon>Archaea</taxon>
        <taxon>Methanobacteriati</taxon>
        <taxon>Methanobacteriota</taxon>
        <taxon>Stenosarchaea group</taxon>
        <taxon>Halobacteria</taxon>
        <taxon>Halobacteriales</taxon>
        <taxon>Haloferacaceae</taxon>
        <taxon>Candidatus Halobonum</taxon>
    </lineage>
</organism>
<dbReference type="Pfam" id="PF20108">
    <property type="entry name" value="DUF6498"/>
    <property type="match status" value="1"/>
</dbReference>
<feature type="transmembrane region" description="Helical" evidence="1">
    <location>
        <begin position="180"/>
        <end position="199"/>
    </location>
</feature>
<feature type="transmembrane region" description="Helical" evidence="1">
    <location>
        <begin position="121"/>
        <end position="145"/>
    </location>
</feature>
<gene>
    <name evidence="2" type="ORF">K933_02481</name>
</gene>
<name>V4HJ87_9EURY</name>
<keyword evidence="3" id="KW-1185">Reference proteome</keyword>
<accession>V4HJ87</accession>
<sequence length="385" mass="40413">MAMLNATPLVGVLVLDWSLVALLLVYWMELGARLGFAALEGLFAEGKPEYDAAGFSWLVVGALSEKRGRTPLPRLPLSIQLANLPAIVVTIVVGSVVWLLLGGFGVGSVGETTGATASESASVSAGLGVVAVVVGRAVEAGSYFLTGEYESVSVQQPLRAALMSAVGTGSALFFGGSLVIAGAPTSSVLVAVFVVKLLADIVDVYRDRLEAFDEGTSVELGFTLGGSQWESIDTELDGSSDTEYPNRLAVLVGGVVRGARSPVVLLGGALLGLVGLLDVASTGGVPLELLGGGAVVAGMFVGFGVIDRAYRYLWMEYRIADDLVGYDRLFGPQWRLSGDQLAEAERVRTVTDRLFGTETVLVDYGDRTIRLPHLSPDALTSRERQ</sequence>
<dbReference type="PATRIC" id="fig|1324957.4.peg.504"/>
<comment type="caution">
    <text evidence="2">The sequence shown here is derived from an EMBL/GenBank/DDBJ whole genome shotgun (WGS) entry which is preliminary data.</text>
</comment>
<keyword evidence="1" id="KW-0472">Membrane</keyword>
<dbReference type="EMBL" id="ASGZ01000005">
    <property type="protein sequence ID" value="ESP89813.1"/>
    <property type="molecule type" value="Genomic_DNA"/>
</dbReference>
<protein>
    <submittedName>
        <fullName evidence="2">Uncharacterized protein</fullName>
    </submittedName>
</protein>
<keyword evidence="1" id="KW-0812">Transmembrane</keyword>
<feature type="transmembrane region" description="Helical" evidence="1">
    <location>
        <begin position="81"/>
        <end position="101"/>
    </location>
</feature>